<dbReference type="PANTHER" id="PTHR14859:SF15">
    <property type="entry name" value="ENDONUCLEASE_EXONUCLEASE_PHOSPHATASE DOMAIN-CONTAINING PROTEIN"/>
    <property type="match status" value="1"/>
</dbReference>
<protein>
    <submittedName>
        <fullName evidence="2">Endonuclease/exonuclease/phosphatase family protein</fullName>
    </submittedName>
</protein>
<dbReference type="EMBL" id="CP069798">
    <property type="protein sequence ID" value="QRQ83323.1"/>
    <property type="molecule type" value="Genomic_DNA"/>
</dbReference>
<dbReference type="PANTHER" id="PTHR14859">
    <property type="entry name" value="CALCOFLUOR WHITE HYPERSENSITIVE PROTEIN PRECURSOR"/>
    <property type="match status" value="1"/>
</dbReference>
<keyword evidence="2" id="KW-0255">Endonuclease</keyword>
<dbReference type="GO" id="GO:0006506">
    <property type="term" value="P:GPI anchor biosynthetic process"/>
    <property type="evidence" value="ECO:0007669"/>
    <property type="project" value="TreeGrafter"/>
</dbReference>
<evidence type="ECO:0000313" key="2">
    <source>
        <dbReference type="EMBL" id="QRQ83323.1"/>
    </source>
</evidence>
<dbReference type="Pfam" id="PF03372">
    <property type="entry name" value="Exo_endo_phos"/>
    <property type="match status" value="1"/>
</dbReference>
<dbReference type="KEGG" id="ptes:JQU52_08905"/>
<dbReference type="GO" id="GO:0004519">
    <property type="term" value="F:endonuclease activity"/>
    <property type="evidence" value="ECO:0007669"/>
    <property type="project" value="UniProtKB-KW"/>
</dbReference>
<keyword evidence="2" id="KW-0378">Hydrolase</keyword>
<dbReference type="InterPro" id="IPR051916">
    <property type="entry name" value="GPI-anchor_lipid_remodeler"/>
</dbReference>
<dbReference type="InterPro" id="IPR036691">
    <property type="entry name" value="Endo/exonu/phosph_ase_sf"/>
</dbReference>
<dbReference type="Gene3D" id="3.60.10.10">
    <property type="entry name" value="Endonuclease/exonuclease/phosphatase"/>
    <property type="match status" value="1"/>
</dbReference>
<gene>
    <name evidence="2" type="ORF">JQU52_08905</name>
</gene>
<dbReference type="GO" id="GO:0016020">
    <property type="term" value="C:membrane"/>
    <property type="evidence" value="ECO:0007669"/>
    <property type="project" value="GOC"/>
</dbReference>
<dbReference type="SUPFAM" id="SSF56219">
    <property type="entry name" value="DNase I-like"/>
    <property type="match status" value="1"/>
</dbReference>
<dbReference type="Proteomes" id="UP000653156">
    <property type="component" value="Chromosome"/>
</dbReference>
<dbReference type="InterPro" id="IPR005135">
    <property type="entry name" value="Endo/exonuclease/phosphatase"/>
</dbReference>
<proteinExistence type="predicted"/>
<organism evidence="2 3">
    <name type="scientific">Paralysiella testudinis</name>
    <dbReference type="NCBI Taxonomy" id="2809020"/>
    <lineage>
        <taxon>Bacteria</taxon>
        <taxon>Pseudomonadati</taxon>
        <taxon>Pseudomonadota</taxon>
        <taxon>Betaproteobacteria</taxon>
        <taxon>Neisseriales</taxon>
        <taxon>Neisseriaceae</taxon>
        <taxon>Paralysiella</taxon>
    </lineage>
</organism>
<name>A0A892ZL24_9NEIS</name>
<feature type="domain" description="Endonuclease/exonuclease/phosphatase" evidence="1">
    <location>
        <begin position="12"/>
        <end position="229"/>
    </location>
</feature>
<accession>A0A892ZL24</accession>
<evidence type="ECO:0000313" key="3">
    <source>
        <dbReference type="Proteomes" id="UP000653156"/>
    </source>
</evidence>
<reference evidence="2" key="1">
    <citation type="submission" date="2021-02" db="EMBL/GenBank/DDBJ databases">
        <title>Neisseriaceae sp. 26B isolated from the cloaca of a Common Toad-headed Turtle (Mesoclemmys nasuta).</title>
        <authorList>
            <person name="Spergser J."/>
            <person name="Busse H.-J."/>
        </authorList>
    </citation>
    <scope>NUCLEOTIDE SEQUENCE</scope>
    <source>
        <strain evidence="2">26B</strain>
    </source>
</reference>
<keyword evidence="2" id="KW-0540">Nuclease</keyword>
<keyword evidence="3" id="KW-1185">Reference proteome</keyword>
<sequence length="254" mass="28938">MHKGMSALNQRVQLSQMADALRQLSADVLFLQEVQGENLRRAQKLADFPHAPHHEVLGEALTYHHRSYGKNAEFAQRHHGNAILSHLPIATKNNVNISVNKLEQRGVLHCEIQPDSWDLPLVCLCAHLNLREPDRIKQYQAIYDYVNEHIHPDSPLILAGDFNDWRHRSCENLGENLGLNEVFASQGSRPKTFPARLPVLSLDRIYTRHLDIVATRSHRGAPWQHLSDHLPLSATLTPQRNIIKELRPASARHV</sequence>
<evidence type="ECO:0000259" key="1">
    <source>
        <dbReference type="Pfam" id="PF03372"/>
    </source>
</evidence>
<dbReference type="AlphaFoldDB" id="A0A892ZL24"/>